<dbReference type="InterPro" id="IPR036875">
    <property type="entry name" value="Znf_CCHC_sf"/>
</dbReference>
<evidence type="ECO:0000256" key="3">
    <source>
        <dbReference type="ARBA" id="ARBA00004600"/>
    </source>
</evidence>
<protein>
    <recommendedName>
        <fullName evidence="12">CCHC-type domain-containing protein</fullName>
    </recommendedName>
</protein>
<comment type="caution">
    <text evidence="13">The sequence shown here is derived from an EMBL/GenBank/DDBJ whole genome shotgun (WGS) entry which is preliminary data.</text>
</comment>
<evidence type="ECO:0000256" key="8">
    <source>
        <dbReference type="ARBA" id="ARBA00023329"/>
    </source>
</evidence>
<evidence type="ECO:0000256" key="2">
    <source>
        <dbReference type="ARBA" id="ARBA00004555"/>
    </source>
</evidence>
<feature type="domain" description="CCHC-type" evidence="12">
    <location>
        <begin position="259"/>
        <end position="272"/>
    </location>
</feature>
<feature type="coiled-coil region" evidence="10">
    <location>
        <begin position="486"/>
        <end position="545"/>
    </location>
</feature>
<dbReference type="InterPro" id="IPR011417">
    <property type="entry name" value="ANTH_dom"/>
</dbReference>
<dbReference type="GO" id="GO:0048268">
    <property type="term" value="P:clathrin coat assembly"/>
    <property type="evidence" value="ECO:0007669"/>
    <property type="project" value="InterPro"/>
</dbReference>
<evidence type="ECO:0000256" key="7">
    <source>
        <dbReference type="ARBA" id="ARBA00023176"/>
    </source>
</evidence>
<keyword evidence="14" id="KW-1185">Reference proteome</keyword>
<dbReference type="GO" id="GO:0005794">
    <property type="term" value="C:Golgi apparatus"/>
    <property type="evidence" value="ECO:0007669"/>
    <property type="project" value="UniProtKB-SubCell"/>
</dbReference>
<feature type="compositionally biased region" description="Acidic residues" evidence="11">
    <location>
        <begin position="957"/>
        <end position="967"/>
    </location>
</feature>
<sequence length="1196" mass="134133">MRDLQVVGGIKKLNNKNYNTWATCMESYLQGQDLWEVVGGSKATQPAEDANDILRKWKIKAGKTMFVLKITIEEEMLEHIRDAKTPKEVWDIFATLFSKKNDTRLQLLEKELLSIAQCDKTIAQYFHKVKLICREISELDPSAPIGEARIKRIIIHGLRPEYRGFITAIQGWPTQSSLLEFENLLAGQEAMAKQMGEVSLKGEEEALYTNKSKGSFKRHAGDGSKKNGDKGKSYHGNGGSRPGGASKNYGDRKRISGECYNCGKVGHMAKDCWSKKRFVQSNTATSNSKENSKDDWDAEALMAYEDDKSAVLSDVEGDDDPLPIVLPSSSASSSSASEQCIRDLLAELEKERSARKAAEGTFSRLKSMAHDAIRQRDDALRERDEAIRRRDEALRERDEASRSAERTAAKLADAIRLRDESMKHKDSLQSEMETAAQMLLSSIGKISSKVSGYKNFSASGGLPTSQKYTGLPSVTYGVIKRAHEISEELIKQIDAASKARDQAREQVEQRNYEITIEISQLEAAIVTLKEEVSKKSSELQNLEHVAAERGTRISEIESEMSRLTQLVSVISRGPKLTGRLEIKNARKGGKYIREKPEVAGWKGGSHLRQGKPFPLALSSSFRERKGGVREGEIKVRTGWMGTWRKAYGALKDSTKVGLAKVNSEFKDLDIAIVKATNHVECPPKERHVRTIFAATSVVRPRADVAYCIYALGRRLSKTRNWMVCEMQILEYMLKKRMHNIYFSIAIAWDCSAWVRTYALYLEERLECFRILKYDIESERLTKPLQQEPTKGHSRTRTLCCPDLLEQLPALQQLLFRLIGCHPEGAACGNLLIQYALALVLKESFKIYCSINDGIINLVDMFFEMSKYDAIKALDIYKRAGQQAETLSEFYEFCKHLELARNFQFPTLRQPPPSFLATMEEYIREAPGVGSVSSKKLEYEEKNLLTYNQEDVTPEEKPAEEEKEEPPAEEQPPPEPKSEPEPVVNVEPPPVTTADLLGLDEINPAAAELEDSNALALAIISPGNAPKPPSATDLFATDSSGWELALVTAPSTSTSQLVESKLGGGFDKLLLDSLYEDSARRQQIAAAYSGGGMDANPFDYRDPFAMSNGIAPPPNVQMAMMAQQQQQYYYQQQIQQHYPMQQQQYYHQQPQQQQQQQQMMMMVPYQPQQQPGSANPFGDPFGGFSPASAPHSDQHLL</sequence>
<keyword evidence="9" id="KW-0863">Zinc-finger</keyword>
<dbReference type="Gene3D" id="4.10.60.10">
    <property type="entry name" value="Zinc finger, CCHC-type"/>
    <property type="match status" value="1"/>
</dbReference>
<accession>A0A8J5F7V4</accession>
<dbReference type="Pfam" id="PF07651">
    <property type="entry name" value="ANTH"/>
    <property type="match status" value="2"/>
</dbReference>
<proteinExistence type="predicted"/>
<dbReference type="GO" id="GO:0030136">
    <property type="term" value="C:clathrin-coated vesicle"/>
    <property type="evidence" value="ECO:0007669"/>
    <property type="project" value="UniProtKB-SubCell"/>
</dbReference>
<dbReference type="InterPro" id="IPR045192">
    <property type="entry name" value="AP180-like"/>
</dbReference>
<dbReference type="Gene3D" id="1.20.58.150">
    <property type="entry name" value="ANTH domain"/>
    <property type="match status" value="1"/>
</dbReference>
<reference evidence="13 14" key="1">
    <citation type="submission" date="2020-08" db="EMBL/GenBank/DDBJ databases">
        <title>Plant Genome Project.</title>
        <authorList>
            <person name="Zhang R.-G."/>
        </authorList>
    </citation>
    <scope>NUCLEOTIDE SEQUENCE [LARGE SCALE GENOMIC DNA]</scope>
    <source>
        <tissue evidence="13">Rhizome</tissue>
    </source>
</reference>
<dbReference type="InterPro" id="IPR048050">
    <property type="entry name" value="ANTH_N_plant"/>
</dbReference>
<evidence type="ECO:0000259" key="12">
    <source>
        <dbReference type="PROSITE" id="PS50158"/>
    </source>
</evidence>
<dbReference type="GO" id="GO:0006900">
    <property type="term" value="P:vesicle budding from membrane"/>
    <property type="evidence" value="ECO:0007669"/>
    <property type="project" value="TreeGrafter"/>
</dbReference>
<feature type="region of interest" description="Disordered" evidence="11">
    <location>
        <begin position="942"/>
        <end position="994"/>
    </location>
</feature>
<dbReference type="Pfam" id="PF14223">
    <property type="entry name" value="Retrotran_gag_2"/>
    <property type="match status" value="1"/>
</dbReference>
<dbReference type="Proteomes" id="UP000734854">
    <property type="component" value="Unassembled WGS sequence"/>
</dbReference>
<keyword evidence="7" id="KW-0168">Coated pit</keyword>
<dbReference type="Gene3D" id="1.25.40.90">
    <property type="match status" value="1"/>
</dbReference>
<keyword evidence="10" id="KW-0175">Coiled coil</keyword>
<dbReference type="InterPro" id="IPR001878">
    <property type="entry name" value="Znf_CCHC"/>
</dbReference>
<keyword evidence="5" id="KW-0333">Golgi apparatus</keyword>
<dbReference type="InterPro" id="IPR014712">
    <property type="entry name" value="ANTH_dom_sf"/>
</dbReference>
<feature type="region of interest" description="Disordered" evidence="11">
    <location>
        <begin position="1165"/>
        <end position="1196"/>
    </location>
</feature>
<evidence type="ECO:0000313" key="13">
    <source>
        <dbReference type="EMBL" id="KAG6481048.1"/>
    </source>
</evidence>
<comment type="subcellular location">
    <subcellularLocation>
        <location evidence="1">Cytoplasmic vesicle</location>
        <location evidence="1">Clathrin-coated vesicle</location>
    </subcellularLocation>
    <subcellularLocation>
        <location evidence="2">Golgi apparatus</location>
    </subcellularLocation>
    <subcellularLocation>
        <location evidence="3">Membrane</location>
        <location evidence="3">Clathrin-coated pit</location>
    </subcellularLocation>
</comment>
<dbReference type="GO" id="GO:0005545">
    <property type="term" value="F:1-phosphatidylinositol binding"/>
    <property type="evidence" value="ECO:0007669"/>
    <property type="project" value="InterPro"/>
</dbReference>
<dbReference type="GO" id="GO:0005905">
    <property type="term" value="C:clathrin-coated pit"/>
    <property type="evidence" value="ECO:0007669"/>
    <property type="project" value="UniProtKB-SubCell"/>
</dbReference>
<dbReference type="EMBL" id="JACMSC010000016">
    <property type="protein sequence ID" value="KAG6481048.1"/>
    <property type="molecule type" value="Genomic_DNA"/>
</dbReference>
<evidence type="ECO:0000256" key="1">
    <source>
        <dbReference type="ARBA" id="ARBA00004132"/>
    </source>
</evidence>
<dbReference type="CDD" id="cd03564">
    <property type="entry name" value="ANTH_N"/>
    <property type="match status" value="1"/>
</dbReference>
<dbReference type="GO" id="GO:0072583">
    <property type="term" value="P:clathrin-dependent endocytosis"/>
    <property type="evidence" value="ECO:0007669"/>
    <property type="project" value="InterPro"/>
</dbReference>
<dbReference type="FunFam" id="1.20.58.150:FF:000003">
    <property type="entry name" value="Putative clathrin assembly protein"/>
    <property type="match status" value="1"/>
</dbReference>
<dbReference type="GO" id="GO:0005546">
    <property type="term" value="F:phosphatidylinositol-4,5-bisphosphate binding"/>
    <property type="evidence" value="ECO:0007669"/>
    <property type="project" value="TreeGrafter"/>
</dbReference>
<dbReference type="GO" id="GO:0032050">
    <property type="term" value="F:clathrin heavy chain binding"/>
    <property type="evidence" value="ECO:0007669"/>
    <property type="project" value="TreeGrafter"/>
</dbReference>
<dbReference type="SMART" id="SM00273">
    <property type="entry name" value="ENTH"/>
    <property type="match status" value="1"/>
</dbReference>
<dbReference type="GO" id="GO:0008270">
    <property type="term" value="F:zinc ion binding"/>
    <property type="evidence" value="ECO:0007669"/>
    <property type="project" value="UniProtKB-KW"/>
</dbReference>
<evidence type="ECO:0000256" key="4">
    <source>
        <dbReference type="ARBA" id="ARBA00022583"/>
    </source>
</evidence>
<evidence type="ECO:0000313" key="14">
    <source>
        <dbReference type="Proteomes" id="UP000734854"/>
    </source>
</evidence>
<feature type="compositionally biased region" description="Basic and acidic residues" evidence="11">
    <location>
        <begin position="219"/>
        <end position="232"/>
    </location>
</feature>
<dbReference type="SUPFAM" id="SSF57756">
    <property type="entry name" value="Retrovirus zinc finger-like domains"/>
    <property type="match status" value="1"/>
</dbReference>
<dbReference type="SUPFAM" id="SSF48464">
    <property type="entry name" value="ENTH/VHS domain"/>
    <property type="match status" value="1"/>
</dbReference>
<dbReference type="SMART" id="SM00343">
    <property type="entry name" value="ZnF_C2HC"/>
    <property type="match status" value="1"/>
</dbReference>
<name>A0A8J5F7V4_ZINOF</name>
<evidence type="ECO:0000256" key="10">
    <source>
        <dbReference type="SAM" id="Coils"/>
    </source>
</evidence>
<feature type="coiled-coil region" evidence="10">
    <location>
        <begin position="341"/>
        <end position="410"/>
    </location>
</feature>
<dbReference type="PANTHER" id="PTHR22951">
    <property type="entry name" value="CLATHRIN ASSEMBLY PROTEIN"/>
    <property type="match status" value="1"/>
</dbReference>
<keyword evidence="9" id="KW-0479">Metal-binding</keyword>
<dbReference type="SUPFAM" id="SSF89009">
    <property type="entry name" value="GAT-like domain"/>
    <property type="match status" value="1"/>
</dbReference>
<organism evidence="13 14">
    <name type="scientific">Zingiber officinale</name>
    <name type="common">Ginger</name>
    <name type="synonym">Amomum zingiber</name>
    <dbReference type="NCBI Taxonomy" id="94328"/>
    <lineage>
        <taxon>Eukaryota</taxon>
        <taxon>Viridiplantae</taxon>
        <taxon>Streptophyta</taxon>
        <taxon>Embryophyta</taxon>
        <taxon>Tracheophyta</taxon>
        <taxon>Spermatophyta</taxon>
        <taxon>Magnoliopsida</taxon>
        <taxon>Liliopsida</taxon>
        <taxon>Zingiberales</taxon>
        <taxon>Zingiberaceae</taxon>
        <taxon>Zingiber</taxon>
    </lineage>
</organism>
<evidence type="ECO:0000256" key="6">
    <source>
        <dbReference type="ARBA" id="ARBA00023136"/>
    </source>
</evidence>
<dbReference type="PANTHER" id="PTHR22951:SF5">
    <property type="entry name" value="PHOSPHATIDYLINOSITOL-BINDING CLATHRIN ASSEMBLY PROTEIN LAP"/>
    <property type="match status" value="1"/>
</dbReference>
<evidence type="ECO:0000256" key="5">
    <source>
        <dbReference type="ARBA" id="ARBA00023034"/>
    </source>
</evidence>
<keyword evidence="9" id="KW-0862">Zinc</keyword>
<evidence type="ECO:0000256" key="9">
    <source>
        <dbReference type="PROSITE-ProRule" id="PRU00047"/>
    </source>
</evidence>
<feature type="region of interest" description="Disordered" evidence="11">
    <location>
        <begin position="211"/>
        <end position="250"/>
    </location>
</feature>
<keyword evidence="8" id="KW-0968">Cytoplasmic vesicle</keyword>
<dbReference type="GO" id="GO:0000149">
    <property type="term" value="F:SNARE binding"/>
    <property type="evidence" value="ECO:0007669"/>
    <property type="project" value="TreeGrafter"/>
</dbReference>
<evidence type="ECO:0000256" key="11">
    <source>
        <dbReference type="SAM" id="MobiDB-lite"/>
    </source>
</evidence>
<gene>
    <name evidence="13" type="ORF">ZIOFF_057640</name>
</gene>
<keyword evidence="4" id="KW-0254">Endocytosis</keyword>
<keyword evidence="6" id="KW-0472">Membrane</keyword>
<dbReference type="Pfam" id="PF00098">
    <property type="entry name" value="zf-CCHC"/>
    <property type="match status" value="1"/>
</dbReference>
<dbReference type="PROSITE" id="PS50158">
    <property type="entry name" value="ZF_CCHC"/>
    <property type="match status" value="1"/>
</dbReference>
<dbReference type="GO" id="GO:0003676">
    <property type="term" value="F:nucleic acid binding"/>
    <property type="evidence" value="ECO:0007669"/>
    <property type="project" value="InterPro"/>
</dbReference>
<dbReference type="AlphaFoldDB" id="A0A8J5F7V4"/>
<dbReference type="InterPro" id="IPR013809">
    <property type="entry name" value="ENTH"/>
</dbReference>
<dbReference type="InterPro" id="IPR008942">
    <property type="entry name" value="ENTH_VHS"/>
</dbReference>